<dbReference type="InterPro" id="IPR008395">
    <property type="entry name" value="Agenet-like_dom"/>
</dbReference>
<dbReference type="CDD" id="cd20405">
    <property type="entry name" value="Tudor_Agenet_AtDUF_rpt1_3"/>
    <property type="match status" value="2"/>
</dbReference>
<dbReference type="SMART" id="SM00743">
    <property type="entry name" value="Agenet"/>
    <property type="match status" value="4"/>
</dbReference>
<dbReference type="PANTHER" id="PTHR31917">
    <property type="entry name" value="AGENET DOMAIN-CONTAINING PROTEIN-RELATED"/>
    <property type="match status" value="1"/>
</dbReference>
<evidence type="ECO:0000256" key="2">
    <source>
        <dbReference type="ARBA" id="ARBA00022604"/>
    </source>
</evidence>
<dbReference type="AlphaFoldDB" id="A0A2P2L4F2"/>
<accession>A0A2P2L4F2</accession>
<feature type="coiled-coil region" evidence="3">
    <location>
        <begin position="804"/>
        <end position="863"/>
    </location>
</feature>
<feature type="region of interest" description="Disordered" evidence="4">
    <location>
        <begin position="539"/>
        <end position="584"/>
    </location>
</feature>
<evidence type="ECO:0000256" key="4">
    <source>
        <dbReference type="SAM" id="MobiDB-lite"/>
    </source>
</evidence>
<dbReference type="PANTHER" id="PTHR31917:SF153">
    <property type="entry name" value="DUF724 DOMAIN-CONTAINING PROTEIN 3-RELATED"/>
    <property type="match status" value="1"/>
</dbReference>
<feature type="domain" description="Agenet" evidence="5">
    <location>
        <begin position="105"/>
        <end position="161"/>
    </location>
</feature>
<evidence type="ECO:0000313" key="6">
    <source>
        <dbReference type="EMBL" id="MBX12858.1"/>
    </source>
</evidence>
<sequence length="894" mass="99849">MVDSDSDDLKGLQNQQKLNQRLEALQFSGGEEVEVSSNEDGFGGAWYAATIVHLPPKSALKKKRPKAVVQYKTLITDDGSAHLIESVDPALIRPTPPPTNTEDLKAFEVNDAVDANYRDGWWTGTVAKVLEDSRFRVYFDNPPDVLDFDGKDLRPHFDWIDGKWVRPVVKQQTAGSVFSSGTPVEVYSYKGDMRDIWYPAIVIKENVENRTFLVKYKNSENGDDFGMVKDIVGPPHIRPTPDYADRNYELLERVDARYDFGWRAGTITKLYEGRKYIVYFRHGNENRELDHSEIRPHFEWVDGEWISDTKEHLGSSEGNLRWVESLGASESNLRRVESLSASEGNTKEKAPSTSLQNIMEQSTDYSESVPSNKKIKLATPRDNGMSSYPFKMVTEGDNLEVPLFVQLKKTPVEKTAKQKSLAIMPKTGGKGTKISRKTALVDQPSGKAESLPGRKIFVTRTGRPVKSPIRGSSDLTIVKKINVADVAPPKINGCEVTLKEAKVPLIFGLEAKGIKKPCSKDVSQLPNERLKLMRNQKNNLNNSAGEQSTEFNQQTSGRSNQKRKRGRPPKLAATSPTASDAGKEWGSVEVPNEMVVRNQTADQVEPPTCKVVDPAASDKTSEALEKGCKIMETDMAIAVAPKIVADDDQPLSILFGGMHSSAGDLRLSSGRFANARNETKETSVDEAMNSSANDACNSTPVKDLCLPFVRRSPVWKTIESMDAFQIVPQQPHFHPLAEFKEEYREGSAIGYMVTFTGLLDKISSLQLEDPRSTFESTLESLLDLERHGFDVAALQARVHELLSLKECEEELVSQSKDAEREIREHMDGKQKLHEKIKDIEKKIAELQEELSASNLEMESKDLEIARLRSHLEFVGLRIKSAGHDFENVATAPWK</sequence>
<organism evidence="6">
    <name type="scientific">Rhizophora mucronata</name>
    <name type="common">Asiatic mangrove</name>
    <dbReference type="NCBI Taxonomy" id="61149"/>
    <lineage>
        <taxon>Eukaryota</taxon>
        <taxon>Viridiplantae</taxon>
        <taxon>Streptophyta</taxon>
        <taxon>Embryophyta</taxon>
        <taxon>Tracheophyta</taxon>
        <taxon>Spermatophyta</taxon>
        <taxon>Magnoliopsida</taxon>
        <taxon>eudicotyledons</taxon>
        <taxon>Gunneridae</taxon>
        <taxon>Pentapetalae</taxon>
        <taxon>rosids</taxon>
        <taxon>fabids</taxon>
        <taxon>Malpighiales</taxon>
        <taxon>Rhizophoraceae</taxon>
        <taxon>Rhizophora</taxon>
    </lineage>
</organism>
<keyword evidence="2" id="KW-0341">Growth regulation</keyword>
<feature type="domain" description="Agenet" evidence="5">
    <location>
        <begin position="246"/>
        <end position="302"/>
    </location>
</feature>
<name>A0A2P2L4F2_RHIMU</name>
<evidence type="ECO:0000256" key="1">
    <source>
        <dbReference type="ARBA" id="ARBA00022448"/>
    </source>
</evidence>
<dbReference type="CDD" id="cd20406">
    <property type="entry name" value="Tudor_Agenet_AtDUF_rpt2_4"/>
    <property type="match status" value="2"/>
</dbReference>
<evidence type="ECO:0000256" key="3">
    <source>
        <dbReference type="SAM" id="Coils"/>
    </source>
</evidence>
<protein>
    <submittedName>
        <fullName evidence="6">Uncharacterized protein LOC105137022 isoform X3</fullName>
    </submittedName>
</protein>
<dbReference type="EMBL" id="GGEC01032374">
    <property type="protein sequence ID" value="MBX12858.1"/>
    <property type="molecule type" value="Transcribed_RNA"/>
</dbReference>
<dbReference type="Pfam" id="PF05641">
    <property type="entry name" value="Agenet"/>
    <property type="match status" value="4"/>
</dbReference>
<dbReference type="InterPro" id="IPR007930">
    <property type="entry name" value="DUF724"/>
</dbReference>
<keyword evidence="3" id="KW-0175">Coiled coil</keyword>
<feature type="compositionally biased region" description="Polar residues" evidence="4">
    <location>
        <begin position="539"/>
        <end position="559"/>
    </location>
</feature>
<dbReference type="InterPro" id="IPR014002">
    <property type="entry name" value="Agenet_dom_plant"/>
</dbReference>
<feature type="region of interest" description="Disordered" evidence="4">
    <location>
        <begin position="337"/>
        <end position="356"/>
    </location>
</feature>
<reference evidence="6" key="1">
    <citation type="submission" date="2018-02" db="EMBL/GenBank/DDBJ databases">
        <title>Rhizophora mucronata_Transcriptome.</title>
        <authorList>
            <person name="Meera S.P."/>
            <person name="Sreeshan A."/>
            <person name="Augustine A."/>
        </authorList>
    </citation>
    <scope>NUCLEOTIDE SEQUENCE</scope>
    <source>
        <tissue evidence="6">Leaf</tissue>
    </source>
</reference>
<proteinExistence type="predicted"/>
<dbReference type="Pfam" id="PF05266">
    <property type="entry name" value="DUF724"/>
    <property type="match status" value="1"/>
</dbReference>
<feature type="domain" description="Agenet" evidence="5">
    <location>
        <begin position="176"/>
        <end position="245"/>
    </location>
</feature>
<keyword evidence="1" id="KW-0813">Transport</keyword>
<feature type="domain" description="Agenet" evidence="5">
    <location>
        <begin position="25"/>
        <end position="100"/>
    </location>
</feature>
<evidence type="ECO:0000259" key="5">
    <source>
        <dbReference type="SMART" id="SM00743"/>
    </source>
</evidence>